<dbReference type="SMART" id="SM00363">
    <property type="entry name" value="S4"/>
    <property type="match status" value="1"/>
</dbReference>
<dbReference type="Gene3D" id="3.30.1370.160">
    <property type="match status" value="1"/>
</dbReference>
<dbReference type="SUPFAM" id="SSF55174">
    <property type="entry name" value="Alpha-L RNA-binding motif"/>
    <property type="match status" value="1"/>
</dbReference>
<feature type="domain" description="RNA-binding S4" evidence="2">
    <location>
        <begin position="183"/>
        <end position="245"/>
    </location>
</feature>
<dbReference type="Pfam" id="PF21278">
    <property type="entry name" value="YlmH_1st"/>
    <property type="match status" value="1"/>
</dbReference>
<dbReference type="InterPro" id="IPR036986">
    <property type="entry name" value="S4_RNA-bd_sf"/>
</dbReference>
<reference evidence="3" key="2">
    <citation type="submission" date="2021-09" db="EMBL/GenBank/DDBJ databases">
        <authorList>
            <person name="Gilroy R."/>
        </authorList>
    </citation>
    <scope>NUCLEOTIDE SEQUENCE</scope>
    <source>
        <strain evidence="3">CHK160-4876</strain>
    </source>
</reference>
<dbReference type="Proteomes" id="UP000700212">
    <property type="component" value="Unassembled WGS sequence"/>
</dbReference>
<dbReference type="Gene3D" id="3.30.70.330">
    <property type="match status" value="1"/>
</dbReference>
<dbReference type="AlphaFoldDB" id="A0A921T3W3"/>
<evidence type="ECO:0000256" key="1">
    <source>
        <dbReference type="PROSITE-ProRule" id="PRU00182"/>
    </source>
</evidence>
<dbReference type="Pfam" id="PF17774">
    <property type="entry name" value="YlmH_RBD"/>
    <property type="match status" value="1"/>
</dbReference>
<dbReference type="Pfam" id="PF01479">
    <property type="entry name" value="S4"/>
    <property type="match status" value="1"/>
</dbReference>
<dbReference type="CDD" id="cd00165">
    <property type="entry name" value="S4"/>
    <property type="match status" value="1"/>
</dbReference>
<dbReference type="InterPro" id="IPR012677">
    <property type="entry name" value="Nucleotide-bd_a/b_plait_sf"/>
</dbReference>
<accession>A0A921T3W3</accession>
<protein>
    <submittedName>
        <fullName evidence="3">RNA-binding protein</fullName>
    </submittedName>
</protein>
<dbReference type="InterPro" id="IPR048443">
    <property type="entry name" value="RqcP2_N"/>
</dbReference>
<reference evidence="3" key="1">
    <citation type="journal article" date="2021" name="PeerJ">
        <title>Extensive microbial diversity within the chicken gut microbiome revealed by metagenomics and culture.</title>
        <authorList>
            <person name="Gilroy R."/>
            <person name="Ravi A."/>
            <person name="Getino M."/>
            <person name="Pursley I."/>
            <person name="Horton D.L."/>
            <person name="Alikhan N.F."/>
            <person name="Baker D."/>
            <person name="Gharbi K."/>
            <person name="Hall N."/>
            <person name="Watson M."/>
            <person name="Adriaenssens E.M."/>
            <person name="Foster-Nyarko E."/>
            <person name="Jarju S."/>
            <person name="Secka A."/>
            <person name="Antonio M."/>
            <person name="Oren A."/>
            <person name="Chaudhuri R.R."/>
            <person name="La Ragione R."/>
            <person name="Hildebrand F."/>
            <person name="Pallen M.J."/>
        </authorList>
    </citation>
    <scope>NUCLEOTIDE SEQUENCE</scope>
    <source>
        <strain evidence="3">CHK160-4876</strain>
    </source>
</reference>
<evidence type="ECO:0000313" key="3">
    <source>
        <dbReference type="EMBL" id="HJH10295.1"/>
    </source>
</evidence>
<proteinExistence type="predicted"/>
<dbReference type="InterPro" id="IPR002942">
    <property type="entry name" value="S4_RNA-bd"/>
</dbReference>
<dbReference type="GO" id="GO:0003723">
    <property type="term" value="F:RNA binding"/>
    <property type="evidence" value="ECO:0007669"/>
    <property type="project" value="UniProtKB-KW"/>
</dbReference>
<dbReference type="PANTHER" id="PTHR13633:SF3">
    <property type="entry name" value="MITOCHONDRIAL TRANSCRIPTION RESCUE FACTOR 1"/>
    <property type="match status" value="1"/>
</dbReference>
<sequence>MEHILQHFRPEEKPFIEQVVGWQREVEDRYAPKLTDFLDPRERFIVQAIIKQSEDCRLMSSGGFLQAERQRVLIYPSYYEPTAEDFQIALFRINYPVKFVSLTHPQVLGTLTASGIDRKRFGDIRLEDNEVQCAVSEEIADFLQVQMTAVGKAKVALEKITIQQALAPSDEKWEEQLHTVSAMRLDVVLASALTISRQKAQQLITSGRVKVNHTVREDRAFELHEEDLLSVRGYGRMKVIAIEGRTRKQKIKVIIGALTD</sequence>
<dbReference type="EMBL" id="DYTV01000012">
    <property type="protein sequence ID" value="HJH10295.1"/>
    <property type="molecule type" value="Genomic_DNA"/>
</dbReference>
<evidence type="ECO:0000313" key="4">
    <source>
        <dbReference type="Proteomes" id="UP000700212"/>
    </source>
</evidence>
<comment type="caution">
    <text evidence="3">The sequence shown here is derived from an EMBL/GenBank/DDBJ whole genome shotgun (WGS) entry which is preliminary data.</text>
</comment>
<organism evidence="3 4">
    <name type="scientific">Metalysinibacillus jejuensis</name>
    <dbReference type="NCBI Taxonomy" id="914327"/>
    <lineage>
        <taxon>Bacteria</taxon>
        <taxon>Bacillati</taxon>
        <taxon>Bacillota</taxon>
        <taxon>Bacilli</taxon>
        <taxon>Bacillales</taxon>
        <taxon>Caryophanaceae</taxon>
        <taxon>Metalysinibacillus</taxon>
    </lineage>
</organism>
<gene>
    <name evidence="3" type="ORF">K8V30_01155</name>
</gene>
<dbReference type="InterPro" id="IPR040591">
    <property type="entry name" value="RqcP2_RBD"/>
</dbReference>
<evidence type="ECO:0000259" key="2">
    <source>
        <dbReference type="SMART" id="SM00363"/>
    </source>
</evidence>
<keyword evidence="1" id="KW-0694">RNA-binding</keyword>
<dbReference type="PROSITE" id="PS50889">
    <property type="entry name" value="S4"/>
    <property type="match status" value="1"/>
</dbReference>
<dbReference type="PANTHER" id="PTHR13633">
    <property type="entry name" value="MITOCHONDRIAL TRANSCRIPTION RESCUE FACTOR 1"/>
    <property type="match status" value="1"/>
</dbReference>
<dbReference type="Gene3D" id="3.10.290.10">
    <property type="entry name" value="RNA-binding S4 domain"/>
    <property type="match status" value="1"/>
</dbReference>
<name>A0A921T3W3_9BACL</name>